<feature type="coiled-coil region" evidence="1">
    <location>
        <begin position="346"/>
        <end position="373"/>
    </location>
</feature>
<gene>
    <name evidence="2" type="ORF">GIB67_038819</name>
</gene>
<protein>
    <submittedName>
        <fullName evidence="2">Uncharacterized protein</fullName>
    </submittedName>
</protein>
<evidence type="ECO:0000313" key="3">
    <source>
        <dbReference type="Proteomes" id="UP000541444"/>
    </source>
</evidence>
<keyword evidence="1" id="KW-0175">Coiled coil</keyword>
<reference evidence="2 3" key="1">
    <citation type="journal article" date="2020" name="IScience">
        <title>Genome Sequencing of the Endangered Kingdonia uniflora (Circaeasteraceae, Ranunculales) Reveals Potential Mechanisms of Evolutionary Specialization.</title>
        <authorList>
            <person name="Sun Y."/>
            <person name="Deng T."/>
            <person name="Zhang A."/>
            <person name="Moore M.J."/>
            <person name="Landis J.B."/>
            <person name="Lin N."/>
            <person name="Zhang H."/>
            <person name="Zhang X."/>
            <person name="Huang J."/>
            <person name="Zhang X."/>
            <person name="Sun H."/>
            <person name="Wang H."/>
        </authorList>
    </citation>
    <scope>NUCLEOTIDE SEQUENCE [LARGE SCALE GENOMIC DNA]</scope>
    <source>
        <strain evidence="2">TB1705</strain>
        <tissue evidence="2">Leaf</tissue>
    </source>
</reference>
<comment type="caution">
    <text evidence="2">The sequence shown here is derived from an EMBL/GenBank/DDBJ whole genome shotgun (WGS) entry which is preliminary data.</text>
</comment>
<proteinExistence type="predicted"/>
<name>A0A7J7M0Y6_9MAGN</name>
<evidence type="ECO:0000313" key="2">
    <source>
        <dbReference type="EMBL" id="KAF6148464.1"/>
    </source>
</evidence>
<sequence length="427" mass="48711">MAKDYGFRRWKYSSVVRGKLNSTADSHSDTDGRTWNDNVIWVKGNYLQRDDEEPLDLRFRTVKQSVKSTVERKKSLLDEVAEEETELELVLEGLGLSRKKMVDSKSDKVTRLVKGIWLGIEEKKSKLKKAKNELEKDLAQAKTEAMKEVRQLKASHIVTIGQLHVKAKANLDEIVEERDKLGRHLMLKGYSEEEVDAIKADTYVEEGEDEEAEMVGVVDGLDGVSRQTVLDNQEDDVELPEGGSEKVVKEMSLKINDLKSGLAREKKTSKALLSAQVNLQVELDSSRAREDNVLMCNREFAEQFDRMKEANEDREDQYVKTHFRLEKLNQAVSDLTLQVEGKDYEIKKELEELSEAIERAKKLQRQVEALVVKGNQADTAQYRIQGHVQKGNTNLRECQHKLDAALIGEKVLEGEIKAKESLVKRKE</sequence>
<organism evidence="2 3">
    <name type="scientific">Kingdonia uniflora</name>
    <dbReference type="NCBI Taxonomy" id="39325"/>
    <lineage>
        <taxon>Eukaryota</taxon>
        <taxon>Viridiplantae</taxon>
        <taxon>Streptophyta</taxon>
        <taxon>Embryophyta</taxon>
        <taxon>Tracheophyta</taxon>
        <taxon>Spermatophyta</taxon>
        <taxon>Magnoliopsida</taxon>
        <taxon>Ranunculales</taxon>
        <taxon>Circaeasteraceae</taxon>
        <taxon>Kingdonia</taxon>
    </lineage>
</organism>
<accession>A0A7J7M0Y6</accession>
<evidence type="ECO:0000256" key="1">
    <source>
        <dbReference type="SAM" id="Coils"/>
    </source>
</evidence>
<dbReference type="AlphaFoldDB" id="A0A7J7M0Y6"/>
<dbReference type="Proteomes" id="UP000541444">
    <property type="component" value="Unassembled WGS sequence"/>
</dbReference>
<keyword evidence="3" id="KW-1185">Reference proteome</keyword>
<feature type="coiled-coil region" evidence="1">
    <location>
        <begin position="120"/>
        <end position="151"/>
    </location>
</feature>
<dbReference type="EMBL" id="JACGCM010001845">
    <property type="protein sequence ID" value="KAF6148464.1"/>
    <property type="molecule type" value="Genomic_DNA"/>
</dbReference>